<dbReference type="PANTHER" id="PTHR43464">
    <property type="entry name" value="METHYLTRANSFERASE"/>
    <property type="match status" value="1"/>
</dbReference>
<protein>
    <submittedName>
        <fullName evidence="3">Methyltransferase domain-containing protein</fullName>
    </submittedName>
</protein>
<evidence type="ECO:0000313" key="4">
    <source>
        <dbReference type="Proteomes" id="UP000199347"/>
    </source>
</evidence>
<keyword evidence="4" id="KW-1185">Reference proteome</keyword>
<sequence length="364" mass="40207">MKAVDVERQLLVALISKFTDHIQLDGNGHLTMDGPDWKPIATLPILRSLQPETDVTSALDAYTRLKTFVETAETGQLRAANLGLTPPQGVHFVDGGDNLFYDFVNTDRTLTELELAGAELQGSILDFGCSSGRNIAVITRAGLDRLKVFGADPIPSSIEWAKANVPGAEFAVSQQEPPLPYDEESFDLAYAKSIWTHFSPRAARAWMEEITRILKPGGHFFFTIHGPHDVANRLVFDFPRPRYPNIANGEFPDKVSFLEAVIAGLRGDGHFFRPYTTVRTQGDLGKLEGATTEDWGLMFMTTEYLQQHILPPGLELVRFTPAATAGRLDGCVVRKSSSQRAASSTGTHRSSLRRVARSWLPRRG</sequence>
<dbReference type="OrthoDB" id="9777830at2"/>
<reference evidence="3 4" key="1">
    <citation type="submission" date="2016-10" db="EMBL/GenBank/DDBJ databases">
        <authorList>
            <person name="de Groot N.N."/>
        </authorList>
    </citation>
    <scope>NUCLEOTIDE SEQUENCE [LARGE SCALE GENOMIC DNA]</scope>
    <source>
        <strain evidence="3 4">DSM 2698</strain>
    </source>
</reference>
<proteinExistence type="predicted"/>
<dbReference type="GO" id="GO:0008757">
    <property type="term" value="F:S-adenosylmethionine-dependent methyltransferase activity"/>
    <property type="evidence" value="ECO:0007669"/>
    <property type="project" value="InterPro"/>
</dbReference>
<dbReference type="Pfam" id="PF08241">
    <property type="entry name" value="Methyltransf_11"/>
    <property type="match status" value="1"/>
</dbReference>
<gene>
    <name evidence="3" type="ORF">SAMN03080610_01009</name>
</gene>
<keyword evidence="3" id="KW-0489">Methyltransferase</keyword>
<dbReference type="CDD" id="cd02440">
    <property type="entry name" value="AdoMet_MTases"/>
    <property type="match status" value="1"/>
</dbReference>
<dbReference type="RefSeq" id="WP_092810243.1">
    <property type="nucleotide sequence ID" value="NZ_FMVW01000002.1"/>
</dbReference>
<dbReference type="InterPro" id="IPR013216">
    <property type="entry name" value="Methyltransf_11"/>
</dbReference>
<dbReference type="InterPro" id="IPR029063">
    <property type="entry name" value="SAM-dependent_MTases_sf"/>
</dbReference>
<name>A0A1G5MUB9_AFIMA</name>
<evidence type="ECO:0000313" key="3">
    <source>
        <dbReference type="EMBL" id="SCZ28632.1"/>
    </source>
</evidence>
<dbReference type="EMBL" id="FMVW01000002">
    <property type="protein sequence ID" value="SCZ28632.1"/>
    <property type="molecule type" value="Genomic_DNA"/>
</dbReference>
<dbReference type="Gene3D" id="3.40.50.150">
    <property type="entry name" value="Vaccinia Virus protein VP39"/>
    <property type="match status" value="1"/>
</dbReference>
<evidence type="ECO:0000256" key="1">
    <source>
        <dbReference type="SAM" id="MobiDB-lite"/>
    </source>
</evidence>
<feature type="compositionally biased region" description="Basic residues" evidence="1">
    <location>
        <begin position="350"/>
        <end position="364"/>
    </location>
</feature>
<keyword evidence="3" id="KW-0808">Transferase</keyword>
<feature type="region of interest" description="Disordered" evidence="1">
    <location>
        <begin position="336"/>
        <end position="364"/>
    </location>
</feature>
<dbReference type="GO" id="GO:0032259">
    <property type="term" value="P:methylation"/>
    <property type="evidence" value="ECO:0007669"/>
    <property type="project" value="UniProtKB-KW"/>
</dbReference>
<accession>A0A1G5MUB9</accession>
<evidence type="ECO:0000259" key="2">
    <source>
        <dbReference type="Pfam" id="PF08241"/>
    </source>
</evidence>
<dbReference type="Proteomes" id="UP000199347">
    <property type="component" value="Unassembled WGS sequence"/>
</dbReference>
<dbReference type="STRING" id="1120955.SAMN03080610_01009"/>
<feature type="compositionally biased region" description="Polar residues" evidence="1">
    <location>
        <begin position="336"/>
        <end position="349"/>
    </location>
</feature>
<dbReference type="SUPFAM" id="SSF53335">
    <property type="entry name" value="S-adenosyl-L-methionine-dependent methyltransferases"/>
    <property type="match status" value="1"/>
</dbReference>
<dbReference type="AlphaFoldDB" id="A0A1G5MUB9"/>
<organism evidence="3 4">
    <name type="scientific">Afifella marina DSM 2698</name>
    <dbReference type="NCBI Taxonomy" id="1120955"/>
    <lineage>
        <taxon>Bacteria</taxon>
        <taxon>Pseudomonadati</taxon>
        <taxon>Pseudomonadota</taxon>
        <taxon>Alphaproteobacteria</taxon>
        <taxon>Hyphomicrobiales</taxon>
        <taxon>Afifellaceae</taxon>
        <taxon>Afifella</taxon>
    </lineage>
</organism>
<feature type="domain" description="Methyltransferase type 11" evidence="2">
    <location>
        <begin position="125"/>
        <end position="222"/>
    </location>
</feature>